<accession>A0A0D9VRW1</accession>
<reference evidence="2" key="3">
    <citation type="submission" date="2015-04" db="UniProtKB">
        <authorList>
            <consortium name="EnsemblPlants"/>
        </authorList>
    </citation>
    <scope>IDENTIFICATION</scope>
</reference>
<keyword evidence="3" id="KW-1185">Reference proteome</keyword>
<name>A0A0D9VRW1_9ORYZ</name>
<protein>
    <submittedName>
        <fullName evidence="2">Uncharacterized protein</fullName>
    </submittedName>
</protein>
<sequence>MCVRSRDHRWPCAGSRGETEGADGAPDNGPRRARLGRVAAHVAPSRAESPRPSRLEPESVAGGDHVTNDYGRLYVQLYTAELRSRSSRGIGSEPGYE</sequence>
<organism evidence="2 3">
    <name type="scientific">Leersia perrieri</name>
    <dbReference type="NCBI Taxonomy" id="77586"/>
    <lineage>
        <taxon>Eukaryota</taxon>
        <taxon>Viridiplantae</taxon>
        <taxon>Streptophyta</taxon>
        <taxon>Embryophyta</taxon>
        <taxon>Tracheophyta</taxon>
        <taxon>Spermatophyta</taxon>
        <taxon>Magnoliopsida</taxon>
        <taxon>Liliopsida</taxon>
        <taxon>Poales</taxon>
        <taxon>Poaceae</taxon>
        <taxon>BOP clade</taxon>
        <taxon>Oryzoideae</taxon>
        <taxon>Oryzeae</taxon>
        <taxon>Oryzinae</taxon>
        <taxon>Leersia</taxon>
    </lineage>
</organism>
<proteinExistence type="predicted"/>
<reference evidence="3" key="2">
    <citation type="submission" date="2013-12" db="EMBL/GenBank/DDBJ databases">
        <authorList>
            <person name="Yu Y."/>
            <person name="Lee S."/>
            <person name="de Baynast K."/>
            <person name="Wissotski M."/>
            <person name="Liu L."/>
            <person name="Talag J."/>
            <person name="Goicoechea J."/>
            <person name="Angelova A."/>
            <person name="Jetty R."/>
            <person name="Kudrna D."/>
            <person name="Golser W."/>
            <person name="Rivera L."/>
            <person name="Zhang J."/>
            <person name="Wing R."/>
        </authorList>
    </citation>
    <scope>NUCLEOTIDE SEQUENCE</scope>
</reference>
<dbReference type="HOGENOM" id="CLU_2349806_0_0_1"/>
<evidence type="ECO:0000313" key="3">
    <source>
        <dbReference type="Proteomes" id="UP000032180"/>
    </source>
</evidence>
<dbReference type="EnsemblPlants" id="LPERR03G09360.1">
    <property type="protein sequence ID" value="LPERR03G09360.1"/>
    <property type="gene ID" value="LPERR03G09360"/>
</dbReference>
<evidence type="ECO:0000256" key="1">
    <source>
        <dbReference type="SAM" id="MobiDB-lite"/>
    </source>
</evidence>
<dbReference type="AlphaFoldDB" id="A0A0D9VRW1"/>
<dbReference type="Gramene" id="LPERR03G09360.1">
    <property type="protein sequence ID" value="LPERR03G09360.1"/>
    <property type="gene ID" value="LPERR03G09360"/>
</dbReference>
<feature type="region of interest" description="Disordered" evidence="1">
    <location>
        <begin position="1"/>
        <end position="67"/>
    </location>
</feature>
<reference evidence="2 3" key="1">
    <citation type="submission" date="2012-08" db="EMBL/GenBank/DDBJ databases">
        <title>Oryza genome evolution.</title>
        <authorList>
            <person name="Wing R.A."/>
        </authorList>
    </citation>
    <scope>NUCLEOTIDE SEQUENCE</scope>
</reference>
<dbReference type="Proteomes" id="UP000032180">
    <property type="component" value="Chromosome 3"/>
</dbReference>
<evidence type="ECO:0000313" key="2">
    <source>
        <dbReference type="EnsemblPlants" id="LPERR03G09360.1"/>
    </source>
</evidence>
<feature type="compositionally biased region" description="Basic and acidic residues" evidence="1">
    <location>
        <begin position="48"/>
        <end position="57"/>
    </location>
</feature>
<feature type="compositionally biased region" description="Basic and acidic residues" evidence="1">
    <location>
        <begin position="1"/>
        <end position="10"/>
    </location>
</feature>